<comment type="similarity">
    <text evidence="1">Belongs to the 'GDXG' lipolytic enzyme family.</text>
</comment>
<keyword evidence="5" id="KW-1185">Reference proteome</keyword>
<comment type="caution">
    <text evidence="4">The sequence shown here is derived from an EMBL/GenBank/DDBJ whole genome shotgun (WGS) entry which is preliminary data.</text>
</comment>
<dbReference type="Gene3D" id="3.40.50.1820">
    <property type="entry name" value="alpha/beta hydrolase"/>
    <property type="match status" value="1"/>
</dbReference>
<name>A0ABP9I7U0_9ACTN</name>
<evidence type="ECO:0000313" key="4">
    <source>
        <dbReference type="EMBL" id="GAA4991014.1"/>
    </source>
</evidence>
<dbReference type="Proteomes" id="UP001500466">
    <property type="component" value="Unassembled WGS sequence"/>
</dbReference>
<dbReference type="Pfam" id="PF07859">
    <property type="entry name" value="Abhydrolase_3"/>
    <property type="match status" value="1"/>
</dbReference>
<dbReference type="InterPro" id="IPR013094">
    <property type="entry name" value="AB_hydrolase_3"/>
</dbReference>
<sequence length="317" mass="33350">MPSKTLALLESIIKAGHSNAPADRDAERRAQAEQAAMYQPFPGVRDEPAPTLCDGSYLMTPDGPRDDLVILYIHGGGFTSGTAGLARAVAAHLASGTRARVVLPEYRLAPEHPYPAGLDDCEEALAYAASLAPRVVVAGESAGANLATALLLRRAAAHDPAPIAGVLYGGVFDQREERYSAGSWTERADTDLFLGASDGSMSRLYLNGHPADDPLVSPLLADLTGLPPLFIQASSAERLLDDSLELAARAARAGVHVEMEIWPQMPHTWQITAGFLPEATEAAARTAAFINRVADGRIVDGTALLGGPATLEEIAQA</sequence>
<dbReference type="PANTHER" id="PTHR48081">
    <property type="entry name" value="AB HYDROLASE SUPERFAMILY PROTEIN C4A8.06C"/>
    <property type="match status" value="1"/>
</dbReference>
<evidence type="ECO:0000256" key="1">
    <source>
        <dbReference type="ARBA" id="ARBA00010515"/>
    </source>
</evidence>
<dbReference type="GO" id="GO:0016787">
    <property type="term" value="F:hydrolase activity"/>
    <property type="evidence" value="ECO:0007669"/>
    <property type="project" value="UniProtKB-KW"/>
</dbReference>
<dbReference type="InterPro" id="IPR029058">
    <property type="entry name" value="AB_hydrolase_fold"/>
</dbReference>
<evidence type="ECO:0000256" key="2">
    <source>
        <dbReference type="ARBA" id="ARBA00022801"/>
    </source>
</evidence>
<evidence type="ECO:0000313" key="5">
    <source>
        <dbReference type="Proteomes" id="UP001500466"/>
    </source>
</evidence>
<protein>
    <submittedName>
        <fullName evidence="4">Alpha/beta hydrolase</fullName>
    </submittedName>
</protein>
<dbReference type="SUPFAM" id="SSF53474">
    <property type="entry name" value="alpha/beta-Hydrolases"/>
    <property type="match status" value="1"/>
</dbReference>
<gene>
    <name evidence="4" type="ORF">GCM10023205_73510</name>
</gene>
<accession>A0ABP9I7U0</accession>
<proteinExistence type="inferred from homology"/>
<evidence type="ECO:0000259" key="3">
    <source>
        <dbReference type="Pfam" id="PF07859"/>
    </source>
</evidence>
<dbReference type="InterPro" id="IPR050300">
    <property type="entry name" value="GDXG_lipolytic_enzyme"/>
</dbReference>
<organism evidence="4 5">
    <name type="scientific">Yinghuangia aomiensis</name>
    <dbReference type="NCBI Taxonomy" id="676205"/>
    <lineage>
        <taxon>Bacteria</taxon>
        <taxon>Bacillati</taxon>
        <taxon>Actinomycetota</taxon>
        <taxon>Actinomycetes</taxon>
        <taxon>Kitasatosporales</taxon>
        <taxon>Streptomycetaceae</taxon>
        <taxon>Yinghuangia</taxon>
    </lineage>
</organism>
<dbReference type="PANTHER" id="PTHR48081:SF30">
    <property type="entry name" value="ACETYL-HYDROLASE LIPR-RELATED"/>
    <property type="match status" value="1"/>
</dbReference>
<feature type="domain" description="Alpha/beta hydrolase fold-3" evidence="3">
    <location>
        <begin position="70"/>
        <end position="270"/>
    </location>
</feature>
<reference evidence="5" key="1">
    <citation type="journal article" date="2019" name="Int. J. Syst. Evol. Microbiol.">
        <title>The Global Catalogue of Microorganisms (GCM) 10K type strain sequencing project: providing services to taxonomists for standard genome sequencing and annotation.</title>
        <authorList>
            <consortium name="The Broad Institute Genomics Platform"/>
            <consortium name="The Broad Institute Genome Sequencing Center for Infectious Disease"/>
            <person name="Wu L."/>
            <person name="Ma J."/>
        </authorList>
    </citation>
    <scope>NUCLEOTIDE SEQUENCE [LARGE SCALE GENOMIC DNA]</scope>
    <source>
        <strain evidence="5">JCM 17986</strain>
    </source>
</reference>
<dbReference type="EMBL" id="BAABHS010000042">
    <property type="protein sequence ID" value="GAA4991014.1"/>
    <property type="molecule type" value="Genomic_DNA"/>
</dbReference>
<dbReference type="RefSeq" id="WP_345680177.1">
    <property type="nucleotide sequence ID" value="NZ_BAABHS010000042.1"/>
</dbReference>
<keyword evidence="2 4" id="KW-0378">Hydrolase</keyword>